<dbReference type="GO" id="GO:0070860">
    <property type="term" value="C:RNA polymerase I core factor complex"/>
    <property type="evidence" value="ECO:0007669"/>
    <property type="project" value="TreeGrafter"/>
</dbReference>
<sequence length="989" mass="111640">MDEHPDSALHYGHVGRAVYLPETKTWNFARSFARCTPISYTGVTKNTIPSAGNTAELQPPHKISRRADDKLIPSAHPDFASQWSTINDDAYSKVITNAAELCDPQISTLFDLGYALDHASDDSTSIPGPVAIAAVVTGTSRDTISFRMMKDDVAEIDHKGFSLHVPSIGDAETTEWSQRGAPIQQICFARPVEKKTAWMAARLKTSIMIFRPIFQREPVPAHVNDTDTEAFSFPYRNSRLDANPVMELSEKITGGFTLADVTFNPWYSRQFGVVDIMGNWSVWEITGRQRKHGSTYAARKVSMASLPSTDEKPQFERPRHDGWMSIEWVADFSTVVVSDRRCTVLYQIVGEDVRSSFVEMGMEKQSEWVLDLQRSIQNPSHFFILTTSRLLWFDVTTAPLNPNGTRPPLRPRITWRHFRDHEDTTLRISDLMVNRDMYIILYSRLTDLVQGFPCPLFAGAETESVSVPDPFILKVPKNPRAEDVSSPENMSTHYSKFVFRQVHHTPARVTKMRYNPNMTLIKLFWADLSLAVHETLLEGPDKHQGWDEEDVPFESGSILQAKNHSTHKKERKVVDDEINDEEFVVDDWDESTVSRLTLRQAAPKVSVIKPSHNRDQDLQWTIDWTSVYARAVANLTALTKPRDPEGTQLTLNHIIETLEKDPEGASDDFYASETMLEISGDRPLLNDIDEGADDLARLISTVLLESSDTQARWRYMILPLRFSNLFLGLESISPEPRLDFLETYSQLVDEWVALLPHGEEGIPDSTRVLKERSVRGIALDLLFARLIRISNVPNTERQSREAESTDAQQSQKEPVPSSQHSRQQLSSSQVTTSQRSGAKDKPAEAPATNYSTLSAYTVFKEPRPMPQNVGNLLSHWQMGVDPATYEWQKTSRLLDEEGNRTGSRTPRHRVRKKRSQLTPAPEASSLPPPPVAPMIRSWGSQPDQPLMPIPSSQPTVDEVPMTQVERGQFGAREAKKSSKGKKKRRAAGF</sequence>
<dbReference type="RefSeq" id="XP_058310867.1">
    <property type="nucleotide sequence ID" value="XM_058451405.1"/>
</dbReference>
<dbReference type="PANTHER" id="PTHR28221:SF2">
    <property type="entry name" value="RNA POLYMERASE I-SPECIFIC TRANSCRIPTION INITIATION FACTOR RRN6"/>
    <property type="match status" value="1"/>
</dbReference>
<name>A0A9W9N3T5_9EURO</name>
<proteinExistence type="predicted"/>
<dbReference type="GO" id="GO:0001163">
    <property type="term" value="F:RNA polymerase I transcription regulatory region sequence-specific DNA binding"/>
    <property type="evidence" value="ECO:0007669"/>
    <property type="project" value="TreeGrafter"/>
</dbReference>
<evidence type="ECO:0008006" key="7">
    <source>
        <dbReference type="Google" id="ProtNLM"/>
    </source>
</evidence>
<feature type="compositionally biased region" description="Low complexity" evidence="1">
    <location>
        <begin position="817"/>
        <end position="836"/>
    </location>
</feature>
<feature type="domain" description="RRN6 K-rich C-terminal" evidence="3">
    <location>
        <begin position="871"/>
        <end position="989"/>
    </location>
</feature>
<organism evidence="5 6">
    <name type="scientific">Penicillium cinerascens</name>
    <dbReference type="NCBI Taxonomy" id="70096"/>
    <lineage>
        <taxon>Eukaryota</taxon>
        <taxon>Fungi</taxon>
        <taxon>Dikarya</taxon>
        <taxon>Ascomycota</taxon>
        <taxon>Pezizomycotina</taxon>
        <taxon>Eurotiomycetes</taxon>
        <taxon>Eurotiomycetidae</taxon>
        <taxon>Eurotiales</taxon>
        <taxon>Aspergillaceae</taxon>
        <taxon>Penicillium</taxon>
    </lineage>
</organism>
<feature type="region of interest" description="Disordered" evidence="1">
    <location>
        <begin position="794"/>
        <end position="848"/>
    </location>
</feature>
<dbReference type="OrthoDB" id="4090074at2759"/>
<dbReference type="InterPro" id="IPR019350">
    <property type="entry name" value="RNA_pol_I-sp_TIF_RRN6-like"/>
</dbReference>
<feature type="region of interest" description="Disordered" evidence="1">
    <location>
        <begin position="891"/>
        <end position="989"/>
    </location>
</feature>
<dbReference type="EMBL" id="JAPQKR010000008">
    <property type="protein sequence ID" value="KAJ5212697.1"/>
    <property type="molecule type" value="Genomic_DNA"/>
</dbReference>
<dbReference type="PANTHER" id="PTHR28221">
    <property type="entry name" value="RNA POLYMERASE I-SPECIFIC TRANSCRIPTION INITIATION FACTOR RRN6"/>
    <property type="match status" value="1"/>
</dbReference>
<evidence type="ECO:0000259" key="3">
    <source>
        <dbReference type="Pfam" id="PF20639"/>
    </source>
</evidence>
<dbReference type="InterPro" id="IPR048537">
    <property type="entry name" value="RRN6_HB"/>
</dbReference>
<evidence type="ECO:0000313" key="6">
    <source>
        <dbReference type="Proteomes" id="UP001150904"/>
    </source>
</evidence>
<dbReference type="AlphaFoldDB" id="A0A9W9N3T5"/>
<keyword evidence="6" id="KW-1185">Reference proteome</keyword>
<dbReference type="GeneID" id="83178706"/>
<feature type="compositionally biased region" description="Basic residues" evidence="1">
    <location>
        <begin position="977"/>
        <end position="989"/>
    </location>
</feature>
<dbReference type="InterPro" id="IPR048536">
    <property type="entry name" value="Rrn6_K-rich"/>
</dbReference>
<comment type="caution">
    <text evidence="5">The sequence shown here is derived from an EMBL/GenBank/DDBJ whole genome shotgun (WGS) entry which is preliminary data.</text>
</comment>
<dbReference type="GO" id="GO:0001179">
    <property type="term" value="F:RNA polymerase I general transcription initiation factor binding"/>
    <property type="evidence" value="ECO:0007669"/>
    <property type="project" value="TreeGrafter"/>
</dbReference>
<feature type="domain" description="RRN6 beta-propeller" evidence="2">
    <location>
        <begin position="103"/>
        <end position="476"/>
    </location>
</feature>
<dbReference type="Pfam" id="PF10214">
    <property type="entry name" value="Rrn6_beta-prop"/>
    <property type="match status" value="1"/>
</dbReference>
<feature type="compositionally biased region" description="Basic residues" evidence="1">
    <location>
        <begin position="905"/>
        <end position="915"/>
    </location>
</feature>
<dbReference type="Pfam" id="PF20640">
    <property type="entry name" value="Rrn6_HB"/>
    <property type="match status" value="1"/>
</dbReference>
<gene>
    <name evidence="5" type="ORF">N7498_004343</name>
</gene>
<reference evidence="5" key="2">
    <citation type="journal article" date="2023" name="IMA Fungus">
        <title>Comparative genomic study of the Penicillium genus elucidates a diverse pangenome and 15 lateral gene transfer events.</title>
        <authorList>
            <person name="Petersen C."/>
            <person name="Sorensen T."/>
            <person name="Nielsen M.R."/>
            <person name="Sondergaard T.E."/>
            <person name="Sorensen J.L."/>
            <person name="Fitzpatrick D.A."/>
            <person name="Frisvad J.C."/>
            <person name="Nielsen K.L."/>
        </authorList>
    </citation>
    <scope>NUCLEOTIDE SEQUENCE</scope>
    <source>
        <strain evidence="5">IBT 15544</strain>
    </source>
</reference>
<protein>
    <recommendedName>
        <fullName evidence="7">RNA polymerase I-specific transcription initiation factor RRN6-like protein</fullName>
    </recommendedName>
</protein>
<evidence type="ECO:0000256" key="1">
    <source>
        <dbReference type="SAM" id="MobiDB-lite"/>
    </source>
</evidence>
<evidence type="ECO:0000259" key="2">
    <source>
        <dbReference type="Pfam" id="PF10214"/>
    </source>
</evidence>
<evidence type="ECO:0000313" key="5">
    <source>
        <dbReference type="EMBL" id="KAJ5212697.1"/>
    </source>
</evidence>
<dbReference type="GO" id="GO:0042790">
    <property type="term" value="P:nucleolar large rRNA transcription by RNA polymerase I"/>
    <property type="evidence" value="ECO:0007669"/>
    <property type="project" value="TreeGrafter"/>
</dbReference>
<dbReference type="Pfam" id="PF20639">
    <property type="entry name" value="Rrn6_K-rich"/>
    <property type="match status" value="1"/>
</dbReference>
<dbReference type="InterPro" id="IPR048535">
    <property type="entry name" value="RRN6_beta-prop"/>
</dbReference>
<dbReference type="Proteomes" id="UP001150904">
    <property type="component" value="Unassembled WGS sequence"/>
</dbReference>
<feature type="domain" description="RRN6 helical bundle" evidence="4">
    <location>
        <begin position="580"/>
        <end position="785"/>
    </location>
</feature>
<accession>A0A9W9N3T5</accession>
<evidence type="ECO:0000259" key="4">
    <source>
        <dbReference type="Pfam" id="PF20640"/>
    </source>
</evidence>
<reference evidence="5" key="1">
    <citation type="submission" date="2022-12" db="EMBL/GenBank/DDBJ databases">
        <authorList>
            <person name="Petersen C."/>
        </authorList>
    </citation>
    <scope>NUCLEOTIDE SEQUENCE</scope>
    <source>
        <strain evidence="5">IBT 15544</strain>
    </source>
</reference>